<evidence type="ECO:0000256" key="6">
    <source>
        <dbReference type="ARBA" id="ARBA00023002"/>
    </source>
</evidence>
<accession>A0AAD3S1F3</accession>
<dbReference type="GO" id="GO:0005506">
    <property type="term" value="F:iron ion binding"/>
    <property type="evidence" value="ECO:0007669"/>
    <property type="project" value="InterPro"/>
</dbReference>
<dbReference type="GO" id="GO:0016705">
    <property type="term" value="F:oxidoreductase activity, acting on paired donors, with incorporation or reduction of molecular oxygen"/>
    <property type="evidence" value="ECO:0007669"/>
    <property type="project" value="InterPro"/>
</dbReference>
<proteinExistence type="inferred from homology"/>
<keyword evidence="9" id="KW-0472">Membrane</keyword>
<dbReference type="InterPro" id="IPR002401">
    <property type="entry name" value="Cyt_P450_E_grp-I"/>
</dbReference>
<keyword evidence="4 10" id="KW-0479">Metal-binding</keyword>
<comment type="subcellular location">
    <subcellularLocation>
        <location evidence="1">Membrane</location>
        <topology evidence="1">Single-pass membrane protein</topology>
    </subcellularLocation>
</comment>
<dbReference type="PANTHER" id="PTHR47947:SF1">
    <property type="entry name" value="CYTOCHROME P450 82E3"/>
    <property type="match status" value="1"/>
</dbReference>
<dbReference type="Proteomes" id="UP001279734">
    <property type="component" value="Unassembled WGS sequence"/>
</dbReference>
<evidence type="ECO:0000256" key="10">
    <source>
        <dbReference type="PIRSR" id="PIRSR602401-1"/>
    </source>
</evidence>
<dbReference type="GO" id="GO:0020037">
    <property type="term" value="F:heme binding"/>
    <property type="evidence" value="ECO:0007669"/>
    <property type="project" value="InterPro"/>
</dbReference>
<keyword evidence="2 10" id="KW-0349">Heme</keyword>
<dbReference type="PANTHER" id="PTHR47947">
    <property type="entry name" value="CYTOCHROME P450 82C3-RELATED"/>
    <property type="match status" value="1"/>
</dbReference>
<evidence type="ECO:0000256" key="11">
    <source>
        <dbReference type="RuleBase" id="RU000461"/>
    </source>
</evidence>
<comment type="caution">
    <text evidence="12">The sequence shown here is derived from an EMBL/GenBank/DDBJ whole genome shotgun (WGS) entry which is preliminary data.</text>
</comment>
<keyword evidence="3" id="KW-0812">Transmembrane</keyword>
<keyword evidence="13" id="KW-1185">Reference proteome</keyword>
<sequence>MEFLFLPQSIAAVLGLFLLYRLWNLSHARTTSAVPELPGAWPIIGHLHQLGGQNPIFRTLGAMADNHGPVFMLWLGMRRTLVVNNREAVRDCFSANDKAFASRPSSSAGKYLGYNYAGFGFAPYGQHWRNMRKLAVAELLSARRLESLKHQRVSEVSASIKELYSLCTDQSGKAAAEVIAISKMFDHLSINIMSKMIMGKRYFGSRDCENDEEGENFRRVIKEFMAVTGMIVLSDLIPIPFLEWLDPRGYIRLEKRIARELDSIIQGWIDDHQERRLVNGGGSVEQDFIDVMLSVMEKGTIASEYNQQTIIKATAEVLILAGSDSMSATMTWLLSLLLNNRHAMKRAREELDNEVGTNRWVEESDLANLPYLLGVVKETLRLYPPAPMGVPHEAREDCRVCGYDVPKGTRVLANIWKLHRDPRVWTRPNEFMPERFLTTQANVDVSGQHFEFIPFGSGRRACPGIMLAMHVVPLTIARLLQGFSLGTPMDAAVDLSEGNSFNLCKAFPLEVVLTPRLHPSLYQEEIRGM</sequence>
<organism evidence="12 13">
    <name type="scientific">Nepenthes gracilis</name>
    <name type="common">Slender pitcher plant</name>
    <dbReference type="NCBI Taxonomy" id="150966"/>
    <lineage>
        <taxon>Eukaryota</taxon>
        <taxon>Viridiplantae</taxon>
        <taxon>Streptophyta</taxon>
        <taxon>Embryophyta</taxon>
        <taxon>Tracheophyta</taxon>
        <taxon>Spermatophyta</taxon>
        <taxon>Magnoliopsida</taxon>
        <taxon>eudicotyledons</taxon>
        <taxon>Gunneridae</taxon>
        <taxon>Pentapetalae</taxon>
        <taxon>Caryophyllales</taxon>
        <taxon>Nepenthaceae</taxon>
        <taxon>Nepenthes</taxon>
    </lineage>
</organism>
<evidence type="ECO:0000256" key="2">
    <source>
        <dbReference type="ARBA" id="ARBA00022617"/>
    </source>
</evidence>
<dbReference type="SUPFAM" id="SSF48264">
    <property type="entry name" value="Cytochrome P450"/>
    <property type="match status" value="1"/>
</dbReference>
<evidence type="ECO:0000256" key="9">
    <source>
        <dbReference type="ARBA" id="ARBA00023136"/>
    </source>
</evidence>
<protein>
    <recommendedName>
        <fullName evidence="14">Cytochrome P450</fullName>
    </recommendedName>
</protein>
<name>A0AAD3S1F3_NEPGR</name>
<evidence type="ECO:0000256" key="4">
    <source>
        <dbReference type="ARBA" id="ARBA00022723"/>
    </source>
</evidence>
<dbReference type="InterPro" id="IPR036396">
    <property type="entry name" value="Cyt_P450_sf"/>
</dbReference>
<evidence type="ECO:0000256" key="5">
    <source>
        <dbReference type="ARBA" id="ARBA00022989"/>
    </source>
</evidence>
<evidence type="ECO:0008006" key="14">
    <source>
        <dbReference type="Google" id="ProtNLM"/>
    </source>
</evidence>
<keyword evidence="6 11" id="KW-0560">Oxidoreductase</keyword>
<dbReference type="InterPro" id="IPR050651">
    <property type="entry name" value="Plant_Cytochrome_P450_Monoox"/>
</dbReference>
<dbReference type="Pfam" id="PF00067">
    <property type="entry name" value="p450"/>
    <property type="match status" value="1"/>
</dbReference>
<dbReference type="PRINTS" id="PR00385">
    <property type="entry name" value="P450"/>
</dbReference>
<keyword evidence="5" id="KW-1133">Transmembrane helix</keyword>
<dbReference type="Gene3D" id="1.10.630.10">
    <property type="entry name" value="Cytochrome P450"/>
    <property type="match status" value="1"/>
</dbReference>
<evidence type="ECO:0000256" key="3">
    <source>
        <dbReference type="ARBA" id="ARBA00022692"/>
    </source>
</evidence>
<feature type="binding site" description="axial binding residue" evidence="10">
    <location>
        <position position="462"/>
    </location>
    <ligand>
        <name>heme</name>
        <dbReference type="ChEBI" id="CHEBI:30413"/>
    </ligand>
    <ligandPart>
        <name>Fe</name>
        <dbReference type="ChEBI" id="CHEBI:18248"/>
    </ligandPart>
</feature>
<evidence type="ECO:0000256" key="7">
    <source>
        <dbReference type="ARBA" id="ARBA00023004"/>
    </source>
</evidence>
<dbReference type="EMBL" id="BSYO01000003">
    <property type="protein sequence ID" value="GMH02481.1"/>
    <property type="molecule type" value="Genomic_DNA"/>
</dbReference>
<comment type="cofactor">
    <cofactor evidence="10">
        <name>heme</name>
        <dbReference type="ChEBI" id="CHEBI:30413"/>
    </cofactor>
</comment>
<comment type="similarity">
    <text evidence="11">Belongs to the cytochrome P450 family.</text>
</comment>
<dbReference type="GO" id="GO:0004497">
    <property type="term" value="F:monooxygenase activity"/>
    <property type="evidence" value="ECO:0007669"/>
    <property type="project" value="UniProtKB-KW"/>
</dbReference>
<dbReference type="PROSITE" id="PS00086">
    <property type="entry name" value="CYTOCHROME_P450"/>
    <property type="match status" value="1"/>
</dbReference>
<evidence type="ECO:0000256" key="8">
    <source>
        <dbReference type="ARBA" id="ARBA00023033"/>
    </source>
</evidence>
<evidence type="ECO:0000256" key="1">
    <source>
        <dbReference type="ARBA" id="ARBA00004167"/>
    </source>
</evidence>
<dbReference type="FunFam" id="1.10.630.10:FF:000026">
    <property type="entry name" value="Cytochrome P450 82C4"/>
    <property type="match status" value="1"/>
</dbReference>
<dbReference type="InterPro" id="IPR001128">
    <property type="entry name" value="Cyt_P450"/>
</dbReference>
<evidence type="ECO:0000313" key="12">
    <source>
        <dbReference type="EMBL" id="GMH02481.1"/>
    </source>
</evidence>
<dbReference type="PRINTS" id="PR00463">
    <property type="entry name" value="EP450I"/>
</dbReference>
<keyword evidence="7 10" id="KW-0408">Iron</keyword>
<keyword evidence="8 11" id="KW-0503">Monooxygenase</keyword>
<dbReference type="GO" id="GO:0016020">
    <property type="term" value="C:membrane"/>
    <property type="evidence" value="ECO:0007669"/>
    <property type="project" value="UniProtKB-SubCell"/>
</dbReference>
<gene>
    <name evidence="12" type="ORF">Nepgr_004320</name>
</gene>
<evidence type="ECO:0000313" key="13">
    <source>
        <dbReference type="Proteomes" id="UP001279734"/>
    </source>
</evidence>
<dbReference type="InterPro" id="IPR017972">
    <property type="entry name" value="Cyt_P450_CS"/>
</dbReference>
<dbReference type="AlphaFoldDB" id="A0AAD3S1F3"/>
<reference evidence="12" key="1">
    <citation type="submission" date="2023-05" db="EMBL/GenBank/DDBJ databases">
        <title>Nepenthes gracilis genome sequencing.</title>
        <authorList>
            <person name="Fukushima K."/>
        </authorList>
    </citation>
    <scope>NUCLEOTIDE SEQUENCE</scope>
    <source>
        <strain evidence="12">SING2019-196</strain>
    </source>
</reference>